<evidence type="ECO:0000313" key="2">
    <source>
        <dbReference type="Proteomes" id="UP000216345"/>
    </source>
</evidence>
<protein>
    <submittedName>
        <fullName evidence="1">Uncharacterized protein</fullName>
    </submittedName>
</protein>
<sequence>MDTENHFYWNTAKGSIVVITALTGELVASEFLTDLISVPVPPAGNDWVWDADTKTWSQHIT</sequence>
<proteinExistence type="predicted"/>
<reference evidence="1 2" key="1">
    <citation type="submission" date="2017-07" db="EMBL/GenBank/DDBJ databases">
        <title>Phylogenetic study on the rhizospheric bacterium Ochrobactrum sp. A44.</title>
        <authorList>
            <person name="Krzyzanowska D.M."/>
            <person name="Ossowicki A."/>
            <person name="Rajewska M."/>
            <person name="Maciag T."/>
            <person name="Kaczynski Z."/>
            <person name="Czerwicka M."/>
            <person name="Jafra S."/>
        </authorList>
    </citation>
    <scope>NUCLEOTIDE SEQUENCE [LARGE SCALE GENOMIC DNA]</scope>
    <source>
        <strain evidence="1 2">PR17</strain>
    </source>
</reference>
<name>A0A256F8J0_9HYPH</name>
<dbReference type="EMBL" id="NNRK01000033">
    <property type="protein sequence ID" value="OYR11164.1"/>
    <property type="molecule type" value="Genomic_DNA"/>
</dbReference>
<dbReference type="AlphaFoldDB" id="A0A256F8J0"/>
<keyword evidence="2" id="KW-1185">Reference proteome</keyword>
<accession>A0A256F8J0</accession>
<comment type="caution">
    <text evidence="1">The sequence shown here is derived from an EMBL/GenBank/DDBJ whole genome shotgun (WGS) entry which is preliminary data.</text>
</comment>
<dbReference type="RefSeq" id="WP_094578129.1">
    <property type="nucleotide sequence ID" value="NZ_JBHEEL010000007.1"/>
</dbReference>
<gene>
    <name evidence="1" type="ORF">CEV32_1462</name>
</gene>
<evidence type="ECO:0000313" key="1">
    <source>
        <dbReference type="EMBL" id="OYR11164.1"/>
    </source>
</evidence>
<organism evidence="1 2">
    <name type="scientific">Brucella rhizosphaerae</name>
    <dbReference type="NCBI Taxonomy" id="571254"/>
    <lineage>
        <taxon>Bacteria</taxon>
        <taxon>Pseudomonadati</taxon>
        <taxon>Pseudomonadota</taxon>
        <taxon>Alphaproteobacteria</taxon>
        <taxon>Hyphomicrobiales</taxon>
        <taxon>Brucellaceae</taxon>
        <taxon>Brucella/Ochrobactrum group</taxon>
        <taxon>Brucella</taxon>
    </lineage>
</organism>
<dbReference type="Proteomes" id="UP000216345">
    <property type="component" value="Unassembled WGS sequence"/>
</dbReference>